<sequence>MSEPAVEDLIDLSVSQTDNSSIGLHENPHQLYETSNLGHDFNIDLNKTFDLNKCDEHIKASGGIQTVLEPFNKYAFDCTNQKKNVPGKLSQIESLDRLESDESLGILPDLLNDEMTFDLFKTELGFSDDEIHDGINPEINENSASLIFSPPSDNQFNRISLFLKNISTPLPNFGNDRRYSSTPKISATSRFVANTADIEHYSSPHFLPDEKEEPIAGSCHIKFETDFNLDDLKNVKPLTSTCKTFSPPRLSPILNELGEQTDLKSEVNFKKKHETIENNLNVTQTFSHNVEDLFPCKHEDNNQNVNILNNTFQIEQPVFVEAADAVVSLKGSIPSTMKISQEASNNYSEKEKVLTLDSTFAIPRDEISYNVDCEKTFVIDFNSAISTEVSSKSIYKDKMLNETHVLEMDSTEFSSKQQEQIANVTFTKDLENDTQTSLEHCHSSYGTVFKPMTQILEETFSRNDLKPILEETFSENDLNEMLDRSKNVLQCVNIKSQSASPGTFNIKANVTFSDKVEILPEMKVTQNVNYLIEFASPNSPNVLASNIFHDEAGEKICLHDQINLTESENDSSNKMFSVALQSIRDATFSEEINERIDQEIDKFYKSDSTENVNSIIELASPKVLASTTFNEEVGGKISLYNQIDHTENEYDPANKMSHSDPSQSINNTIFSETNEKSDVVTGEFCERDSIQNESSSELASPLLLKISKSLTFSDRSEVANTLESSVFLESNDLIEKGGPNSQTIFSRNTVYSLNLNQFDNCRAKTNFPKAIDDSIFAGNASEETEFCTRSISERDCPFEILPKSSNTYANTTFSEKTDRLRSDRDSNENDQVQLSQNSLKEMTDATFSEKTGEVQIEPISIQTENDEFETSPNSQNEITNAPFSGLAAKDVMVQPEMQISQCDRDSLGETASSNLIKFCLKGTLSRKATDKFNSSLKSCSLESKTVVKNGLIKPTKIVYPRKVSEQRNGQLPIARPLCKPIIDEKSITSDFNRSLNLCDNSTDKSFSKHFNRRLTISCSSESDASKFKCKNDFKKSFGIPSKLGIKRPESNFQKSRLDTKYSNGHLKDINTINDKLNSLLQPDLISCKDPKKVKSVAVASVNTKGPISSRLNLHGKLPLKSLKMKECGLKSNTALAYTVEKSNSKVISGPKVIDQPRKEKIPDILTNNATSGKNSSRLSIATNLPRKFLSFSNVPNKTCNSKSTVIKQKSAPASSSCKPDSLKPPGSMKLPNSIGKLKFSSLPKVQSRVKISSDGSESKSGINKRLASGNQKSNSFLMKPCIPEGEAVQFVETQSTDHVKQKDNTRENTRPTSSIFPSRERTVQPLNPLNVKKSNSLCNFLPMPKIIKGNVRSVNSNDVQATQESELQNKVCQQTSGKLPQLRRIPAPRYNK</sequence>
<feature type="region of interest" description="Disordered" evidence="1">
    <location>
        <begin position="1199"/>
        <end position="1268"/>
    </location>
</feature>
<evidence type="ECO:0000256" key="1">
    <source>
        <dbReference type="SAM" id="MobiDB-lite"/>
    </source>
</evidence>
<feature type="compositionally biased region" description="Polar residues" evidence="1">
    <location>
        <begin position="1249"/>
        <end position="1261"/>
    </location>
</feature>
<evidence type="ECO:0000313" key="3">
    <source>
        <dbReference type="Proteomes" id="UP000499080"/>
    </source>
</evidence>
<proteinExistence type="predicted"/>
<feature type="compositionally biased region" description="Basic and acidic residues" evidence="1">
    <location>
        <begin position="815"/>
        <end position="827"/>
    </location>
</feature>
<feature type="region of interest" description="Disordered" evidence="1">
    <location>
        <begin position="1293"/>
        <end position="1319"/>
    </location>
</feature>
<dbReference type="EMBL" id="BGPR01000006">
    <property type="protein sequence ID" value="GBL75053.1"/>
    <property type="molecule type" value="Genomic_DNA"/>
</dbReference>
<feature type="region of interest" description="Disordered" evidence="1">
    <location>
        <begin position="813"/>
        <end position="839"/>
    </location>
</feature>
<keyword evidence="3" id="KW-1185">Reference proteome</keyword>
<feature type="compositionally biased region" description="Polar residues" evidence="1">
    <location>
        <begin position="1199"/>
        <end position="1218"/>
    </location>
</feature>
<gene>
    <name evidence="2" type="ORF">AVEN_243839_1</name>
</gene>
<dbReference type="Proteomes" id="UP000499080">
    <property type="component" value="Unassembled WGS sequence"/>
</dbReference>
<reference evidence="2 3" key="1">
    <citation type="journal article" date="2019" name="Sci. Rep.">
        <title>Orb-weaving spider Araneus ventricosus genome elucidates the spidroin gene catalogue.</title>
        <authorList>
            <person name="Kono N."/>
            <person name="Nakamura H."/>
            <person name="Ohtoshi R."/>
            <person name="Moran D.A.P."/>
            <person name="Shinohara A."/>
            <person name="Yoshida Y."/>
            <person name="Fujiwara M."/>
            <person name="Mori M."/>
            <person name="Tomita M."/>
            <person name="Arakawa K."/>
        </authorList>
    </citation>
    <scope>NUCLEOTIDE SEQUENCE [LARGE SCALE GENOMIC DNA]</scope>
</reference>
<comment type="caution">
    <text evidence="2">The sequence shown here is derived from an EMBL/GenBank/DDBJ whole genome shotgun (WGS) entry which is preliminary data.</text>
</comment>
<protein>
    <submittedName>
        <fullName evidence="2">Uncharacterized protein</fullName>
    </submittedName>
</protein>
<dbReference type="OrthoDB" id="6428256at2759"/>
<accession>A0A4Y2A5Q5</accession>
<feature type="compositionally biased region" description="Polar residues" evidence="1">
    <location>
        <begin position="829"/>
        <end position="839"/>
    </location>
</feature>
<name>A0A4Y2A5Q5_ARAVE</name>
<feature type="compositionally biased region" description="Basic and acidic residues" evidence="1">
    <location>
        <begin position="1295"/>
        <end position="1309"/>
    </location>
</feature>
<organism evidence="2 3">
    <name type="scientific">Araneus ventricosus</name>
    <name type="common">Orbweaver spider</name>
    <name type="synonym">Epeira ventricosa</name>
    <dbReference type="NCBI Taxonomy" id="182803"/>
    <lineage>
        <taxon>Eukaryota</taxon>
        <taxon>Metazoa</taxon>
        <taxon>Ecdysozoa</taxon>
        <taxon>Arthropoda</taxon>
        <taxon>Chelicerata</taxon>
        <taxon>Arachnida</taxon>
        <taxon>Araneae</taxon>
        <taxon>Araneomorphae</taxon>
        <taxon>Entelegynae</taxon>
        <taxon>Araneoidea</taxon>
        <taxon>Araneidae</taxon>
        <taxon>Araneus</taxon>
    </lineage>
</organism>
<evidence type="ECO:0000313" key="2">
    <source>
        <dbReference type="EMBL" id="GBL75053.1"/>
    </source>
</evidence>